<keyword evidence="7" id="KW-1185">Reference proteome</keyword>
<dbReference type="PANTHER" id="PTHR47892">
    <property type="entry name" value="UNIVERSAL STRESS PROTEIN E"/>
    <property type="match status" value="1"/>
</dbReference>
<feature type="domain" description="UspA" evidence="5">
    <location>
        <begin position="151"/>
        <end position="311"/>
    </location>
</feature>
<evidence type="ECO:0000256" key="2">
    <source>
        <dbReference type="ARBA" id="ARBA00008791"/>
    </source>
</evidence>
<dbReference type="PANTHER" id="PTHR47892:SF1">
    <property type="entry name" value="UNIVERSAL STRESS PROTEIN E"/>
    <property type="match status" value="1"/>
</dbReference>
<comment type="similarity">
    <text evidence="2">Belongs to the universal stress protein A family.</text>
</comment>
<accession>A0ABX8X7J4</accession>
<dbReference type="InterPro" id="IPR006015">
    <property type="entry name" value="Universal_stress_UspA"/>
</dbReference>
<proteinExistence type="inferred from homology"/>
<dbReference type="Gene3D" id="3.40.50.12370">
    <property type="match status" value="1"/>
</dbReference>
<name>A0ABX8X7J4_SHEPU</name>
<dbReference type="InterPro" id="IPR006016">
    <property type="entry name" value="UspA"/>
</dbReference>
<gene>
    <name evidence="6" type="ORF">K3G22_10175</name>
</gene>
<dbReference type="CDD" id="cd00293">
    <property type="entry name" value="USP-like"/>
    <property type="match status" value="1"/>
</dbReference>
<dbReference type="SUPFAM" id="SSF52402">
    <property type="entry name" value="Adenine nucleotide alpha hydrolases-like"/>
    <property type="match status" value="2"/>
</dbReference>
<keyword evidence="3" id="KW-0963">Cytoplasm</keyword>
<protein>
    <submittedName>
        <fullName evidence="6">Universal stress protein</fullName>
    </submittedName>
</protein>
<evidence type="ECO:0000256" key="4">
    <source>
        <dbReference type="ARBA" id="ARBA00037131"/>
    </source>
</evidence>
<reference evidence="6 7" key="1">
    <citation type="submission" date="2021-08" db="EMBL/GenBank/DDBJ databases">
        <title>Shewanella putrefaciens YZ-J, complete genome.</title>
        <authorList>
            <person name="Yi Z."/>
        </authorList>
    </citation>
    <scope>NUCLEOTIDE SEQUENCE [LARGE SCALE GENOMIC DNA]</scope>
    <source>
        <strain evidence="6 7">YZ-J</strain>
    </source>
</reference>
<evidence type="ECO:0000256" key="1">
    <source>
        <dbReference type="ARBA" id="ARBA00004496"/>
    </source>
</evidence>
<dbReference type="RefSeq" id="WP_061783338.1">
    <property type="nucleotide sequence ID" value="NZ_CP028435.1"/>
</dbReference>
<evidence type="ECO:0000259" key="5">
    <source>
        <dbReference type="Pfam" id="PF00582"/>
    </source>
</evidence>
<dbReference type="Pfam" id="PF00582">
    <property type="entry name" value="Usp"/>
    <property type="match status" value="2"/>
</dbReference>
<dbReference type="PRINTS" id="PR01438">
    <property type="entry name" value="UNVRSLSTRESS"/>
</dbReference>
<evidence type="ECO:0000313" key="6">
    <source>
        <dbReference type="EMBL" id="QYX71178.1"/>
    </source>
</evidence>
<feature type="domain" description="UspA" evidence="5">
    <location>
        <begin position="4"/>
        <end position="142"/>
    </location>
</feature>
<evidence type="ECO:0000256" key="3">
    <source>
        <dbReference type="ARBA" id="ARBA00022490"/>
    </source>
</evidence>
<organism evidence="6 7">
    <name type="scientific">Shewanella putrefaciens</name>
    <name type="common">Pseudomonas putrefaciens</name>
    <dbReference type="NCBI Taxonomy" id="24"/>
    <lineage>
        <taxon>Bacteria</taxon>
        <taxon>Pseudomonadati</taxon>
        <taxon>Pseudomonadota</taxon>
        <taxon>Gammaproteobacteria</taxon>
        <taxon>Alteromonadales</taxon>
        <taxon>Shewanellaceae</taxon>
        <taxon>Shewanella</taxon>
    </lineage>
</organism>
<comment type="subcellular location">
    <subcellularLocation>
        <location evidence="1">Cytoplasm</location>
    </subcellularLocation>
</comment>
<dbReference type="Proteomes" id="UP000827084">
    <property type="component" value="Chromosome"/>
</dbReference>
<comment type="function">
    <text evidence="4">Required for resistance to DNA-damaging agents.</text>
</comment>
<evidence type="ECO:0000313" key="7">
    <source>
        <dbReference type="Proteomes" id="UP000827084"/>
    </source>
</evidence>
<dbReference type="EMBL" id="CP080635">
    <property type="protein sequence ID" value="QYX71178.1"/>
    <property type="molecule type" value="Genomic_DNA"/>
</dbReference>
<sequence>MNQFKNILYVLHPHGDENPQSLARVISLTNNNQAELTLLRIIPKPSLSAYTKQLGINDEDIAQKIQNHEEAKLRELLAFFTPHCTAKAELKMGKSYIDIIHTVQMENIDLVIKETESNSWLDRLFGSNDMHLLRKCPCPIWLMQPNENPNYRQIMAAVDFNTDITEEENSDLNQEIVNIASALALSDFASLHIVNAYDTPEAGFIGLWAEQPEKLERQLLEDEYLQKRSKMATLFDNLKNKLGKQSYDYLSPQSHLVQGAAAQELPQLAKKLQVDIVVMGTVARTGIPGLIIGNTAEAILTQLNCSVLAIKPKGFISPVK</sequence>
<dbReference type="GeneID" id="67443629"/>